<organism evidence="2 3">
    <name type="scientific">Streptomyces longisporoflavus</name>
    <dbReference type="NCBI Taxonomy" id="28044"/>
    <lineage>
        <taxon>Bacteria</taxon>
        <taxon>Bacillati</taxon>
        <taxon>Actinomycetota</taxon>
        <taxon>Actinomycetes</taxon>
        <taxon>Kitasatosporales</taxon>
        <taxon>Streptomycetaceae</taxon>
        <taxon>Streptomyces</taxon>
    </lineage>
</organism>
<evidence type="ECO:0000313" key="2">
    <source>
        <dbReference type="EMBL" id="MFH8550505.1"/>
    </source>
</evidence>
<dbReference type="Proteomes" id="UP001610818">
    <property type="component" value="Unassembled WGS sequence"/>
</dbReference>
<dbReference type="RefSeq" id="WP_397717005.1">
    <property type="nucleotide sequence ID" value="NZ_JBIRGN010000008.1"/>
</dbReference>
<dbReference type="EMBL" id="JBIRGQ010000008">
    <property type="protein sequence ID" value="MFH8550505.1"/>
    <property type="molecule type" value="Genomic_DNA"/>
</dbReference>
<sequence>MTRQPPVYILINPDGRAHWGHRLSVAEDTMGHHGIGRTFLTPYSRLRIASPGPAPTRPDQHPPNPYAAVVLAHVAGHSPHNATDPHGPVALYGFDPTNERDNTRPLTTDEQHAITRALAAAGCTTT</sequence>
<reference evidence="2 3" key="1">
    <citation type="submission" date="2024-10" db="EMBL/GenBank/DDBJ databases">
        <title>The Natural Products Discovery Center: Release of the First 8490 Sequenced Strains for Exploring Actinobacteria Biosynthetic Diversity.</title>
        <authorList>
            <person name="Kalkreuter E."/>
            <person name="Kautsar S.A."/>
            <person name="Yang D."/>
            <person name="Bader C.D."/>
            <person name="Teijaro C.N."/>
            <person name="Fluegel L."/>
            <person name="Davis C.M."/>
            <person name="Simpson J.R."/>
            <person name="Lauterbach L."/>
            <person name="Steele A.D."/>
            <person name="Gui C."/>
            <person name="Meng S."/>
            <person name="Li G."/>
            <person name="Viehrig K."/>
            <person name="Ye F."/>
            <person name="Su P."/>
            <person name="Kiefer A.F."/>
            <person name="Nichols A."/>
            <person name="Cepeda A.J."/>
            <person name="Yan W."/>
            <person name="Fan B."/>
            <person name="Jiang Y."/>
            <person name="Adhikari A."/>
            <person name="Zheng C.-J."/>
            <person name="Schuster L."/>
            <person name="Cowan T.M."/>
            <person name="Smanski M.J."/>
            <person name="Chevrette M.G."/>
            <person name="De Carvalho L.P.S."/>
            <person name="Shen B."/>
        </authorList>
    </citation>
    <scope>NUCLEOTIDE SEQUENCE [LARGE SCALE GENOMIC DNA]</scope>
    <source>
        <strain evidence="2 3">NPDC017990</strain>
    </source>
</reference>
<accession>A0ABW7R1P0</accession>
<feature type="region of interest" description="Disordered" evidence="1">
    <location>
        <begin position="77"/>
        <end position="106"/>
    </location>
</feature>
<protein>
    <submittedName>
        <fullName evidence="2">Uncharacterized protein</fullName>
    </submittedName>
</protein>
<comment type="caution">
    <text evidence="2">The sequence shown here is derived from an EMBL/GenBank/DDBJ whole genome shotgun (WGS) entry which is preliminary data.</text>
</comment>
<evidence type="ECO:0000256" key="1">
    <source>
        <dbReference type="SAM" id="MobiDB-lite"/>
    </source>
</evidence>
<evidence type="ECO:0000313" key="3">
    <source>
        <dbReference type="Proteomes" id="UP001610818"/>
    </source>
</evidence>
<proteinExistence type="predicted"/>
<keyword evidence="3" id="KW-1185">Reference proteome</keyword>
<gene>
    <name evidence="2" type="ORF">ACH4F9_36480</name>
</gene>
<feature type="compositionally biased region" description="Basic and acidic residues" evidence="1">
    <location>
        <begin position="97"/>
        <end position="106"/>
    </location>
</feature>
<name>A0ABW7R1P0_9ACTN</name>